<feature type="transmembrane region" description="Helical" evidence="5">
    <location>
        <begin position="355"/>
        <end position="375"/>
    </location>
</feature>
<evidence type="ECO:0000256" key="5">
    <source>
        <dbReference type="SAM" id="Phobius"/>
    </source>
</evidence>
<dbReference type="InterPro" id="IPR005829">
    <property type="entry name" value="Sugar_transporter_CS"/>
</dbReference>
<dbReference type="AlphaFoldDB" id="A0A6J6U9B4"/>
<evidence type="ECO:0000313" key="7">
    <source>
        <dbReference type="EMBL" id="CAB4755955.1"/>
    </source>
</evidence>
<feature type="transmembrane region" description="Helical" evidence="5">
    <location>
        <begin position="508"/>
        <end position="530"/>
    </location>
</feature>
<dbReference type="PANTHER" id="PTHR23508">
    <property type="entry name" value="CARBOXYLIC ACID TRANSPORTER PROTEIN HOMOLOG"/>
    <property type="match status" value="1"/>
</dbReference>
<sequence length="543" mass="57803">MARIHNLSDCSESDLLHRLKPRDDVLLLEVDPQVEADLTQPGTSTLRLESGPFVTCERTVRWEPVPTEPATEIASDNEHRFTVEQTVEYQLAIPYWRWLYSIPVRRALADGLQTTRRPWWLTPDRLSARQATLVASVTLLNMVGGLLYGLLSQVLTFVAGDLGNGSTTQQTTLLAVVRIGVVVTLLVMVFADRIGRRKVALASFLLAAALTLVTALAPSLWAVGALQFFSRNLAIAGLLCADTIAVEEMPPGSRAMVAGLGTLAYGLGAGIIVMTLPLADLGSWGWRLTFVVAGMSLPLIWNVRKHLPESKRFAKLAEDRESVALAALGTEIAAEPLAPLIAASEKRSTASSISIWRFALVAGIFFLLNVFLAPASQLQNDYLRTEVGFSAIMITLFVLATSTPGGVGVLLGGRFADKHGRKATIVPGLLAIGIFNAIFFSVVGVPMWFASVLGSVIGGMAAPALAVIAPELFPTSHRGKVRGAVAAIAVAGSVIGLLLAGSSIDARGYGLTFTLLALAPIAAAFVALALPETRGKELEEINP</sequence>
<evidence type="ECO:0000256" key="2">
    <source>
        <dbReference type="ARBA" id="ARBA00022692"/>
    </source>
</evidence>
<keyword evidence="2 5" id="KW-0812">Transmembrane</keyword>
<keyword evidence="3 5" id="KW-1133">Transmembrane helix</keyword>
<feature type="domain" description="Major facilitator superfamily (MFS) profile" evidence="6">
    <location>
        <begin position="133"/>
        <end position="534"/>
    </location>
</feature>
<dbReference type="Gene3D" id="1.20.1250.20">
    <property type="entry name" value="MFS general substrate transporter like domains"/>
    <property type="match status" value="1"/>
</dbReference>
<evidence type="ECO:0000256" key="3">
    <source>
        <dbReference type="ARBA" id="ARBA00022989"/>
    </source>
</evidence>
<accession>A0A6J6U9B4</accession>
<reference evidence="7" key="1">
    <citation type="submission" date="2020-05" db="EMBL/GenBank/DDBJ databases">
        <authorList>
            <person name="Chiriac C."/>
            <person name="Salcher M."/>
            <person name="Ghai R."/>
            <person name="Kavagutti S V."/>
        </authorList>
    </citation>
    <scope>NUCLEOTIDE SEQUENCE</scope>
</reference>
<feature type="transmembrane region" description="Helical" evidence="5">
    <location>
        <begin position="257"/>
        <end position="278"/>
    </location>
</feature>
<dbReference type="PROSITE" id="PS50850">
    <property type="entry name" value="MFS"/>
    <property type="match status" value="1"/>
</dbReference>
<dbReference type="GO" id="GO:0046943">
    <property type="term" value="F:carboxylic acid transmembrane transporter activity"/>
    <property type="evidence" value="ECO:0007669"/>
    <property type="project" value="TreeGrafter"/>
</dbReference>
<gene>
    <name evidence="7" type="ORF">UFOPK2766_01912</name>
</gene>
<feature type="transmembrane region" description="Helical" evidence="5">
    <location>
        <begin position="423"/>
        <end position="442"/>
    </location>
</feature>
<feature type="transmembrane region" description="Helical" evidence="5">
    <location>
        <begin position="203"/>
        <end position="222"/>
    </location>
</feature>
<dbReference type="EMBL" id="CAEZYU010000111">
    <property type="protein sequence ID" value="CAB4755955.1"/>
    <property type="molecule type" value="Genomic_DNA"/>
</dbReference>
<proteinExistence type="predicted"/>
<feature type="transmembrane region" description="Helical" evidence="5">
    <location>
        <begin position="387"/>
        <end position="411"/>
    </location>
</feature>
<comment type="subcellular location">
    <subcellularLocation>
        <location evidence="1">Membrane</location>
        <topology evidence="1">Multi-pass membrane protein</topology>
    </subcellularLocation>
</comment>
<evidence type="ECO:0000256" key="1">
    <source>
        <dbReference type="ARBA" id="ARBA00004141"/>
    </source>
</evidence>
<dbReference type="PANTHER" id="PTHR23508:SF10">
    <property type="entry name" value="CARBOXYLIC ACID TRANSPORTER PROTEIN HOMOLOG"/>
    <property type="match status" value="1"/>
</dbReference>
<feature type="transmembrane region" description="Helical" evidence="5">
    <location>
        <begin position="171"/>
        <end position="191"/>
    </location>
</feature>
<protein>
    <submittedName>
        <fullName evidence="7">Unannotated protein</fullName>
    </submittedName>
</protein>
<feature type="transmembrane region" description="Helical" evidence="5">
    <location>
        <begin position="481"/>
        <end position="502"/>
    </location>
</feature>
<organism evidence="7">
    <name type="scientific">freshwater metagenome</name>
    <dbReference type="NCBI Taxonomy" id="449393"/>
    <lineage>
        <taxon>unclassified sequences</taxon>
        <taxon>metagenomes</taxon>
        <taxon>ecological metagenomes</taxon>
    </lineage>
</organism>
<dbReference type="SUPFAM" id="SSF103473">
    <property type="entry name" value="MFS general substrate transporter"/>
    <property type="match status" value="1"/>
</dbReference>
<evidence type="ECO:0000256" key="4">
    <source>
        <dbReference type="ARBA" id="ARBA00023136"/>
    </source>
</evidence>
<dbReference type="PROSITE" id="PS00216">
    <property type="entry name" value="SUGAR_TRANSPORT_1"/>
    <property type="match status" value="1"/>
</dbReference>
<keyword evidence="4 5" id="KW-0472">Membrane</keyword>
<dbReference type="InterPro" id="IPR011701">
    <property type="entry name" value="MFS"/>
</dbReference>
<feature type="transmembrane region" description="Helical" evidence="5">
    <location>
        <begin position="131"/>
        <end position="151"/>
    </location>
</feature>
<dbReference type="Pfam" id="PF07690">
    <property type="entry name" value="MFS_1"/>
    <property type="match status" value="2"/>
</dbReference>
<feature type="transmembrane region" description="Helical" evidence="5">
    <location>
        <begin position="448"/>
        <end position="469"/>
    </location>
</feature>
<dbReference type="InterPro" id="IPR020846">
    <property type="entry name" value="MFS_dom"/>
</dbReference>
<dbReference type="GO" id="GO:0005886">
    <property type="term" value="C:plasma membrane"/>
    <property type="evidence" value="ECO:0007669"/>
    <property type="project" value="TreeGrafter"/>
</dbReference>
<evidence type="ECO:0000259" key="6">
    <source>
        <dbReference type="PROSITE" id="PS50850"/>
    </source>
</evidence>
<name>A0A6J6U9B4_9ZZZZ</name>
<dbReference type="InterPro" id="IPR036259">
    <property type="entry name" value="MFS_trans_sf"/>
</dbReference>